<organism evidence="2 3">
    <name type="scientific">Crocosphaera chwakensis CCY0110</name>
    <dbReference type="NCBI Taxonomy" id="391612"/>
    <lineage>
        <taxon>Bacteria</taxon>
        <taxon>Bacillati</taxon>
        <taxon>Cyanobacteriota</taxon>
        <taxon>Cyanophyceae</taxon>
        <taxon>Oscillatoriophycideae</taxon>
        <taxon>Chroococcales</taxon>
        <taxon>Aphanothecaceae</taxon>
        <taxon>Crocosphaera</taxon>
        <taxon>Crocosphaera chwakensis</taxon>
    </lineage>
</organism>
<keyword evidence="1" id="KW-0175">Coiled coil</keyword>
<comment type="caution">
    <text evidence="2">The sequence shown here is derived from an EMBL/GenBank/DDBJ whole genome shotgun (WGS) entry which is preliminary data.</text>
</comment>
<sequence>MNIILNSKLENLIQKQITSGRYTSIDNVLEEALILLEKRNEYEQWIKEIEQKIDIAAQQLEQGEGIDGETAINQLRDNLQQNK</sequence>
<evidence type="ECO:0000313" key="2">
    <source>
        <dbReference type="EMBL" id="EAZ88737.1"/>
    </source>
</evidence>
<evidence type="ECO:0008006" key="4">
    <source>
        <dbReference type="Google" id="ProtNLM"/>
    </source>
</evidence>
<dbReference type="Gene3D" id="6.10.10.120">
    <property type="entry name" value="Antitoxin ParD1-like"/>
    <property type="match status" value="1"/>
</dbReference>
<name>A3IXN6_9CHRO</name>
<dbReference type="Proteomes" id="UP000003781">
    <property type="component" value="Unassembled WGS sequence"/>
</dbReference>
<protein>
    <recommendedName>
        <fullName evidence="4">Type II toxin-antitoxin system ParD family antitoxin</fullName>
    </recommendedName>
</protein>
<accession>A3IXN6</accession>
<evidence type="ECO:0000313" key="3">
    <source>
        <dbReference type="Proteomes" id="UP000003781"/>
    </source>
</evidence>
<dbReference type="Pfam" id="PF03693">
    <property type="entry name" value="ParD_antitoxin"/>
    <property type="match status" value="1"/>
</dbReference>
<gene>
    <name evidence="2" type="ORF">CY0110_27829</name>
</gene>
<feature type="coiled-coil region" evidence="1">
    <location>
        <begin position="39"/>
        <end position="66"/>
    </location>
</feature>
<dbReference type="EMBL" id="AAXW01000068">
    <property type="protein sequence ID" value="EAZ88737.1"/>
    <property type="molecule type" value="Genomic_DNA"/>
</dbReference>
<reference evidence="2 3" key="1">
    <citation type="submission" date="2007-03" db="EMBL/GenBank/DDBJ databases">
        <authorList>
            <person name="Stal L."/>
            <person name="Ferriera S."/>
            <person name="Johnson J."/>
            <person name="Kravitz S."/>
            <person name="Beeson K."/>
            <person name="Sutton G."/>
            <person name="Rogers Y.-H."/>
            <person name="Friedman R."/>
            <person name="Frazier M."/>
            <person name="Venter J.C."/>
        </authorList>
    </citation>
    <scope>NUCLEOTIDE SEQUENCE [LARGE SCALE GENOMIC DNA]</scope>
    <source>
        <strain evidence="2 3">CCY0110</strain>
    </source>
</reference>
<dbReference type="AlphaFoldDB" id="A3IXN6"/>
<dbReference type="eggNOG" id="COG3609">
    <property type="taxonomic scope" value="Bacteria"/>
</dbReference>
<keyword evidence="3" id="KW-1185">Reference proteome</keyword>
<dbReference type="RefSeq" id="WP_008278145.1">
    <property type="nucleotide sequence ID" value="NZ_AAXW01000068.1"/>
</dbReference>
<dbReference type="OrthoDB" id="517705at2"/>
<dbReference type="InterPro" id="IPR022789">
    <property type="entry name" value="ParD"/>
</dbReference>
<evidence type="ECO:0000256" key="1">
    <source>
        <dbReference type="SAM" id="Coils"/>
    </source>
</evidence>
<proteinExistence type="predicted"/>
<dbReference type="InterPro" id="IPR038296">
    <property type="entry name" value="ParD_sf"/>
</dbReference>